<reference evidence="1" key="1">
    <citation type="submission" date="2020-05" db="EMBL/GenBank/DDBJ databases">
        <title>Mycena genomes resolve the evolution of fungal bioluminescence.</title>
        <authorList>
            <person name="Tsai I.J."/>
        </authorList>
    </citation>
    <scope>NUCLEOTIDE SEQUENCE</scope>
    <source>
        <strain evidence="1">CCC161011</strain>
    </source>
</reference>
<name>A0A8H6XJ84_9AGAR</name>
<keyword evidence="2" id="KW-1185">Reference proteome</keyword>
<accession>A0A8H6XJ84</accession>
<evidence type="ECO:0000313" key="2">
    <source>
        <dbReference type="Proteomes" id="UP000620124"/>
    </source>
</evidence>
<proteinExistence type="predicted"/>
<sequence length="247" mass="27986">MESVRTKPAPFLASTVPRRHVLVHARTLSEMFESFLESCLGIASLSIIGDITGPHLLPVLNNMCVQRLSVNMEQLFRDEDFERSIFGHSDDKECAVHLQDPLFAAASHLDIFDHFNINQEEPEEMLWLKHLSALPALTHLAFSSPPNSRVIHSVLDSCPRIDVLLIVFPVIGKNTAKEYLEYIADDISDNRFVVAIYKDYYSDWELGARGGKDIWVRAEEFIARQKRGEIEAGDYFLDDSPAIEPSN</sequence>
<dbReference type="EMBL" id="JACAZI010000017">
    <property type="protein sequence ID" value="KAF7342062.1"/>
    <property type="molecule type" value="Genomic_DNA"/>
</dbReference>
<gene>
    <name evidence="1" type="ORF">MVEN_01793500</name>
</gene>
<dbReference type="Proteomes" id="UP000620124">
    <property type="component" value="Unassembled WGS sequence"/>
</dbReference>
<dbReference type="OrthoDB" id="3145912at2759"/>
<organism evidence="1 2">
    <name type="scientific">Mycena venus</name>
    <dbReference type="NCBI Taxonomy" id="2733690"/>
    <lineage>
        <taxon>Eukaryota</taxon>
        <taxon>Fungi</taxon>
        <taxon>Dikarya</taxon>
        <taxon>Basidiomycota</taxon>
        <taxon>Agaricomycotina</taxon>
        <taxon>Agaricomycetes</taxon>
        <taxon>Agaricomycetidae</taxon>
        <taxon>Agaricales</taxon>
        <taxon>Marasmiineae</taxon>
        <taxon>Mycenaceae</taxon>
        <taxon>Mycena</taxon>
    </lineage>
</organism>
<comment type="caution">
    <text evidence="1">The sequence shown here is derived from an EMBL/GenBank/DDBJ whole genome shotgun (WGS) entry which is preliminary data.</text>
</comment>
<dbReference type="AlphaFoldDB" id="A0A8H6XJ84"/>
<evidence type="ECO:0000313" key="1">
    <source>
        <dbReference type="EMBL" id="KAF7342062.1"/>
    </source>
</evidence>
<protein>
    <submittedName>
        <fullName evidence="1">Uncharacterized protein</fullName>
    </submittedName>
</protein>